<evidence type="ECO:0000313" key="3">
    <source>
        <dbReference type="EMBL" id="KWW16925.1"/>
    </source>
</evidence>
<proteinExistence type="predicted"/>
<accession>A0A120GP07</accession>
<sequence length="204" mass="23210">MIKHSWIAIVLLCLLLFFLLVHEVLGERTLALDTYLDFAVAEHTLSFSFLRYITYLGKSMVIGFGSILVVLYLWIVKKDYLKMALFSIGMGGADIINRRIKNQVKRERPDDQLVDASGFSFPSGHAMVGLIFFSLLAYFIIIEVKRNSLKWVVGIGFFFLILLIGLSRIAMNVHFPTDILAGYSLGIAFTLIWCNLYKLLGRFI</sequence>
<feature type="transmembrane region" description="Helical" evidence="1">
    <location>
        <begin position="50"/>
        <end position="76"/>
    </location>
</feature>
<evidence type="ECO:0000313" key="4">
    <source>
        <dbReference type="Proteomes" id="UP000064189"/>
    </source>
</evidence>
<dbReference type="RefSeq" id="WP_061143090.1">
    <property type="nucleotide sequence ID" value="NZ_LNNH01000029.1"/>
</dbReference>
<feature type="transmembrane region" description="Helical" evidence="1">
    <location>
        <begin position="179"/>
        <end position="200"/>
    </location>
</feature>
<organism evidence="3 4">
    <name type="scientific">Peribacillus simplex</name>
    <dbReference type="NCBI Taxonomy" id="1478"/>
    <lineage>
        <taxon>Bacteria</taxon>
        <taxon>Bacillati</taxon>
        <taxon>Bacillota</taxon>
        <taxon>Bacilli</taxon>
        <taxon>Bacillales</taxon>
        <taxon>Bacillaceae</taxon>
        <taxon>Peribacillus</taxon>
    </lineage>
</organism>
<dbReference type="InterPro" id="IPR000326">
    <property type="entry name" value="PAP2/HPO"/>
</dbReference>
<dbReference type="SMART" id="SM00014">
    <property type="entry name" value="acidPPc"/>
    <property type="match status" value="1"/>
</dbReference>
<protein>
    <recommendedName>
        <fullName evidence="2">Phosphatidic acid phosphatase type 2/haloperoxidase domain-containing protein</fullName>
    </recommendedName>
</protein>
<dbReference type="SUPFAM" id="SSF48317">
    <property type="entry name" value="Acid phosphatase/Vanadium-dependent haloperoxidase"/>
    <property type="match status" value="1"/>
</dbReference>
<dbReference type="AlphaFoldDB" id="A0A120GP07"/>
<keyword evidence="4" id="KW-1185">Reference proteome</keyword>
<dbReference type="InterPro" id="IPR036938">
    <property type="entry name" value="PAP2/HPO_sf"/>
</dbReference>
<comment type="caution">
    <text evidence="3">The sequence shown here is derived from an EMBL/GenBank/DDBJ whole genome shotgun (WGS) entry which is preliminary data.</text>
</comment>
<keyword evidence="1" id="KW-0812">Transmembrane</keyword>
<feature type="transmembrane region" description="Helical" evidence="1">
    <location>
        <begin position="148"/>
        <end position="167"/>
    </location>
</feature>
<keyword evidence="1" id="KW-1133">Transmembrane helix</keyword>
<gene>
    <name evidence="3" type="ORF">AS888_23350</name>
</gene>
<dbReference type="PANTHER" id="PTHR14969">
    <property type="entry name" value="SPHINGOSINE-1-PHOSPHATE PHOSPHOHYDROLASE"/>
    <property type="match status" value="1"/>
</dbReference>
<dbReference type="Proteomes" id="UP000064189">
    <property type="component" value="Unassembled WGS sequence"/>
</dbReference>
<name>A0A120GP07_9BACI</name>
<feature type="domain" description="Phosphatidic acid phosphatase type 2/haloperoxidase" evidence="2">
    <location>
        <begin position="83"/>
        <end position="194"/>
    </location>
</feature>
<feature type="transmembrane region" description="Helical" evidence="1">
    <location>
        <begin position="120"/>
        <end position="141"/>
    </location>
</feature>
<keyword evidence="1" id="KW-0472">Membrane</keyword>
<reference evidence="3 4" key="1">
    <citation type="submission" date="2015-11" db="EMBL/GenBank/DDBJ databases">
        <title>Genome Sequence of Bacillus simplex strain VanAntwerpen2.</title>
        <authorList>
            <person name="Couger M.B."/>
        </authorList>
    </citation>
    <scope>NUCLEOTIDE SEQUENCE [LARGE SCALE GENOMIC DNA]</scope>
    <source>
        <strain evidence="3 4">VanAntwerpen02</strain>
    </source>
</reference>
<dbReference type="Pfam" id="PF01569">
    <property type="entry name" value="PAP2"/>
    <property type="match status" value="1"/>
</dbReference>
<dbReference type="Gene3D" id="1.20.144.10">
    <property type="entry name" value="Phosphatidic acid phosphatase type 2/haloperoxidase"/>
    <property type="match status" value="2"/>
</dbReference>
<dbReference type="CDD" id="cd03392">
    <property type="entry name" value="PAP2_like_2"/>
    <property type="match status" value="1"/>
</dbReference>
<dbReference type="PANTHER" id="PTHR14969:SF13">
    <property type="entry name" value="AT30094P"/>
    <property type="match status" value="1"/>
</dbReference>
<evidence type="ECO:0000256" key="1">
    <source>
        <dbReference type="SAM" id="Phobius"/>
    </source>
</evidence>
<evidence type="ECO:0000259" key="2">
    <source>
        <dbReference type="SMART" id="SM00014"/>
    </source>
</evidence>
<dbReference type="EMBL" id="LNNH01000029">
    <property type="protein sequence ID" value="KWW16925.1"/>
    <property type="molecule type" value="Genomic_DNA"/>
</dbReference>